<dbReference type="WBParaSite" id="HPBE_0002130901-mRNA-1">
    <property type="protein sequence ID" value="HPBE_0002130901-mRNA-1"/>
    <property type="gene ID" value="HPBE_0002130901"/>
</dbReference>
<sequence length="184" mass="20661">MSAAPRGATGNCSLPRAELITDIRVQATGPSDRPAYADPMSHHMVDDVKNSIDMSLDWNRREYYSDDTSQYASPVFNGVHSHYDDTYLLAVHEKMAVLIIDAEILFDILGLVDGDSYQLHRNAQLVSTSECGLRSADQRAVLQGEPYPKPPTAVTVFRSTYVPAKVTSDYDDVFRRFLFWLLIN</sequence>
<gene>
    <name evidence="1" type="ORF">HPBE_LOCUS21308</name>
</gene>
<name>A0A183GFV2_HELPZ</name>
<dbReference type="EMBL" id="UZAH01032884">
    <property type="protein sequence ID" value="VDP24410.1"/>
    <property type="molecule type" value="Genomic_DNA"/>
</dbReference>
<dbReference type="Proteomes" id="UP000050761">
    <property type="component" value="Unassembled WGS sequence"/>
</dbReference>
<reference evidence="1 2" key="1">
    <citation type="submission" date="2018-11" db="EMBL/GenBank/DDBJ databases">
        <authorList>
            <consortium name="Pathogen Informatics"/>
        </authorList>
    </citation>
    <scope>NUCLEOTIDE SEQUENCE [LARGE SCALE GENOMIC DNA]</scope>
</reference>
<accession>A0A3P8C1E4</accession>
<dbReference type="AlphaFoldDB" id="A0A183GFV2"/>
<evidence type="ECO:0000313" key="1">
    <source>
        <dbReference type="EMBL" id="VDP24410.1"/>
    </source>
</evidence>
<accession>A0A183GFV2</accession>
<evidence type="ECO:0000313" key="2">
    <source>
        <dbReference type="Proteomes" id="UP000050761"/>
    </source>
</evidence>
<proteinExistence type="predicted"/>
<keyword evidence="2" id="KW-1185">Reference proteome</keyword>
<reference evidence="3" key="2">
    <citation type="submission" date="2019-09" db="UniProtKB">
        <authorList>
            <consortium name="WormBaseParasite"/>
        </authorList>
    </citation>
    <scope>IDENTIFICATION</scope>
</reference>
<evidence type="ECO:0000313" key="3">
    <source>
        <dbReference type="WBParaSite" id="HPBE_0002130901-mRNA-1"/>
    </source>
</evidence>
<organism evidence="2 3">
    <name type="scientific">Heligmosomoides polygyrus</name>
    <name type="common">Parasitic roundworm</name>
    <dbReference type="NCBI Taxonomy" id="6339"/>
    <lineage>
        <taxon>Eukaryota</taxon>
        <taxon>Metazoa</taxon>
        <taxon>Ecdysozoa</taxon>
        <taxon>Nematoda</taxon>
        <taxon>Chromadorea</taxon>
        <taxon>Rhabditida</taxon>
        <taxon>Rhabditina</taxon>
        <taxon>Rhabditomorpha</taxon>
        <taxon>Strongyloidea</taxon>
        <taxon>Heligmosomidae</taxon>
        <taxon>Heligmosomoides</taxon>
    </lineage>
</organism>
<protein>
    <submittedName>
        <fullName evidence="1 3">Uncharacterized protein</fullName>
    </submittedName>
</protein>